<dbReference type="OrthoDB" id="115198at2759"/>
<proteinExistence type="predicted"/>
<keyword evidence="1" id="KW-1133">Transmembrane helix</keyword>
<evidence type="ECO:0000313" key="2">
    <source>
        <dbReference type="EMBL" id="CAH2009415.1"/>
    </source>
</evidence>
<evidence type="ECO:0000256" key="1">
    <source>
        <dbReference type="SAM" id="Phobius"/>
    </source>
</evidence>
<protein>
    <recommendedName>
        <fullName evidence="4">Hexosyltransferase</fullName>
    </recommendedName>
</protein>
<feature type="transmembrane region" description="Helical" evidence="1">
    <location>
        <begin position="7"/>
        <end position="27"/>
    </location>
</feature>
<evidence type="ECO:0000313" key="3">
    <source>
        <dbReference type="Proteomes" id="UP001152888"/>
    </source>
</evidence>
<dbReference type="EMBL" id="CAKOFQ010007879">
    <property type="protein sequence ID" value="CAH2009415.1"/>
    <property type="molecule type" value="Genomic_DNA"/>
</dbReference>
<comment type="caution">
    <text evidence="2">The sequence shown here is derived from an EMBL/GenBank/DDBJ whole genome shotgun (WGS) entry which is preliminary data.</text>
</comment>
<keyword evidence="1" id="KW-0812">Transmembrane</keyword>
<organism evidence="2 3">
    <name type="scientific">Acanthoscelides obtectus</name>
    <name type="common">Bean weevil</name>
    <name type="synonym">Bruchus obtectus</name>
    <dbReference type="NCBI Taxonomy" id="200917"/>
    <lineage>
        <taxon>Eukaryota</taxon>
        <taxon>Metazoa</taxon>
        <taxon>Ecdysozoa</taxon>
        <taxon>Arthropoda</taxon>
        <taxon>Hexapoda</taxon>
        <taxon>Insecta</taxon>
        <taxon>Pterygota</taxon>
        <taxon>Neoptera</taxon>
        <taxon>Endopterygota</taxon>
        <taxon>Coleoptera</taxon>
        <taxon>Polyphaga</taxon>
        <taxon>Cucujiformia</taxon>
        <taxon>Chrysomeloidea</taxon>
        <taxon>Chrysomelidae</taxon>
        <taxon>Bruchinae</taxon>
        <taxon>Bruchini</taxon>
        <taxon>Acanthoscelides</taxon>
    </lineage>
</organism>
<dbReference type="Proteomes" id="UP001152888">
    <property type="component" value="Unassembled WGS sequence"/>
</dbReference>
<reference evidence="2" key="1">
    <citation type="submission" date="2022-03" db="EMBL/GenBank/DDBJ databases">
        <authorList>
            <person name="Sayadi A."/>
        </authorList>
    </citation>
    <scope>NUCLEOTIDE SEQUENCE</scope>
</reference>
<accession>A0A9P0MCY2</accession>
<sequence length="131" mass="14919">MHERRLWSNLGYALVALLVFAILWHLLCPSPTNLSPLGDAFTLYTHNSTIFTYPLQLLPPNDYNSIIDISFNFTMINFVCDETSPLLLILIHTAPTNYVKRKTVRETWGQEVDGVKVLFMVGDAVSEQTEM</sequence>
<evidence type="ECO:0008006" key="4">
    <source>
        <dbReference type="Google" id="ProtNLM"/>
    </source>
</evidence>
<gene>
    <name evidence="2" type="ORF">ACAOBT_LOCUS30850</name>
</gene>
<keyword evidence="3" id="KW-1185">Reference proteome</keyword>
<dbReference type="AlphaFoldDB" id="A0A9P0MCY2"/>
<keyword evidence="1" id="KW-0472">Membrane</keyword>
<name>A0A9P0MCY2_ACAOB</name>